<keyword evidence="3" id="KW-1185">Reference proteome</keyword>
<name>A0A0D2AQQ2_9PEZI</name>
<dbReference type="AlphaFoldDB" id="A0A0D2AQQ2"/>
<feature type="compositionally biased region" description="Basic and acidic residues" evidence="1">
    <location>
        <begin position="222"/>
        <end position="232"/>
    </location>
</feature>
<feature type="region of interest" description="Disordered" evidence="1">
    <location>
        <begin position="222"/>
        <end position="242"/>
    </location>
</feature>
<sequence length="242" mass="27380">MLAAATGRAAIHAVRVQIIPAPRSLVDSREILRILQGYGEITTYRWLKHDALSSAPNSAMAIFADGEAMDTFLRDCPLTFEIDRVERQESFDNLANDDAEFSEPSAESAENSARDPESASSDPGAKRSDKPKATHVTRPQLFRINADVWKGKHRDWLERHPFWGNFKPDTKSIVQQDLKKRVPLIGLSDIDANKKNEIPIRILQQRKIELAQRSTLKDMIRELRGEEAEQSHSLESSSGHWK</sequence>
<dbReference type="VEuPathDB" id="FungiDB:PV09_00784"/>
<evidence type="ECO:0000313" key="3">
    <source>
        <dbReference type="Proteomes" id="UP000053259"/>
    </source>
</evidence>
<dbReference type="OrthoDB" id="5367448at2759"/>
<feature type="compositionally biased region" description="Low complexity" evidence="1">
    <location>
        <begin position="102"/>
        <end position="111"/>
    </location>
</feature>
<evidence type="ECO:0000313" key="2">
    <source>
        <dbReference type="EMBL" id="KIW08860.1"/>
    </source>
</evidence>
<accession>A0A0D2AQQ2</accession>
<reference evidence="2 3" key="1">
    <citation type="submission" date="2015-01" db="EMBL/GenBank/DDBJ databases">
        <title>The Genome Sequence of Ochroconis gallopava CBS43764.</title>
        <authorList>
            <consortium name="The Broad Institute Genomics Platform"/>
            <person name="Cuomo C."/>
            <person name="de Hoog S."/>
            <person name="Gorbushina A."/>
            <person name="Stielow B."/>
            <person name="Teixiera M."/>
            <person name="Abouelleil A."/>
            <person name="Chapman S.B."/>
            <person name="Priest M."/>
            <person name="Young S.K."/>
            <person name="Wortman J."/>
            <person name="Nusbaum C."/>
            <person name="Birren B."/>
        </authorList>
    </citation>
    <scope>NUCLEOTIDE SEQUENCE [LARGE SCALE GENOMIC DNA]</scope>
    <source>
        <strain evidence="2 3">CBS 43764</strain>
    </source>
</reference>
<proteinExistence type="predicted"/>
<dbReference type="Proteomes" id="UP000053259">
    <property type="component" value="Unassembled WGS sequence"/>
</dbReference>
<protein>
    <submittedName>
        <fullName evidence="2">Uncharacterized protein</fullName>
    </submittedName>
</protein>
<dbReference type="GeneID" id="27308757"/>
<gene>
    <name evidence="2" type="ORF">PV09_00784</name>
</gene>
<dbReference type="HOGENOM" id="CLU_093941_0_0_1"/>
<dbReference type="InParanoid" id="A0A0D2AQQ2"/>
<dbReference type="RefSeq" id="XP_016218729.1">
    <property type="nucleotide sequence ID" value="XM_016353576.1"/>
</dbReference>
<evidence type="ECO:0000256" key="1">
    <source>
        <dbReference type="SAM" id="MobiDB-lite"/>
    </source>
</evidence>
<dbReference type="EMBL" id="KN847530">
    <property type="protein sequence ID" value="KIW08860.1"/>
    <property type="molecule type" value="Genomic_DNA"/>
</dbReference>
<feature type="region of interest" description="Disordered" evidence="1">
    <location>
        <begin position="95"/>
        <end position="137"/>
    </location>
</feature>
<feature type="compositionally biased region" description="Polar residues" evidence="1">
    <location>
        <begin position="233"/>
        <end position="242"/>
    </location>
</feature>
<organism evidence="2 3">
    <name type="scientific">Verruconis gallopava</name>
    <dbReference type="NCBI Taxonomy" id="253628"/>
    <lineage>
        <taxon>Eukaryota</taxon>
        <taxon>Fungi</taxon>
        <taxon>Dikarya</taxon>
        <taxon>Ascomycota</taxon>
        <taxon>Pezizomycotina</taxon>
        <taxon>Dothideomycetes</taxon>
        <taxon>Pleosporomycetidae</taxon>
        <taxon>Venturiales</taxon>
        <taxon>Sympoventuriaceae</taxon>
        <taxon>Verruconis</taxon>
    </lineage>
</organism>